<protein>
    <recommendedName>
        <fullName evidence="3">Immunity protein 30 of polymorphic toxin system</fullName>
    </recommendedName>
</protein>
<dbReference type="Proteomes" id="UP000294257">
    <property type="component" value="Unassembled WGS sequence"/>
</dbReference>
<name>A0A4V2ERT8_9PSEU</name>
<dbReference type="AlphaFoldDB" id="A0A4V2ERT8"/>
<keyword evidence="2" id="KW-1185">Reference proteome</keyword>
<proteinExistence type="predicted"/>
<accession>A0A4V2ERT8</accession>
<reference evidence="1 2" key="1">
    <citation type="submission" date="2019-02" db="EMBL/GenBank/DDBJ databases">
        <title>Genomic Encyclopedia of Type Strains, Phase IV (KMG-IV): sequencing the most valuable type-strain genomes for metagenomic binning, comparative biology and taxonomic classification.</title>
        <authorList>
            <person name="Goeker M."/>
        </authorList>
    </citation>
    <scope>NUCLEOTIDE SEQUENCE [LARGE SCALE GENOMIC DNA]</scope>
    <source>
        <strain evidence="1 2">DSM 101727</strain>
    </source>
</reference>
<gene>
    <name evidence="1" type="ORF">EV193_110167</name>
</gene>
<organism evidence="1 2">
    <name type="scientific">Herbihabitans rhizosphaerae</name>
    <dbReference type="NCBI Taxonomy" id="1872711"/>
    <lineage>
        <taxon>Bacteria</taxon>
        <taxon>Bacillati</taxon>
        <taxon>Actinomycetota</taxon>
        <taxon>Actinomycetes</taxon>
        <taxon>Pseudonocardiales</taxon>
        <taxon>Pseudonocardiaceae</taxon>
        <taxon>Herbihabitans</taxon>
    </lineage>
</organism>
<comment type="caution">
    <text evidence="1">The sequence shown here is derived from an EMBL/GenBank/DDBJ whole genome shotgun (WGS) entry which is preliminary data.</text>
</comment>
<evidence type="ECO:0000313" key="1">
    <source>
        <dbReference type="EMBL" id="RZS34017.1"/>
    </source>
</evidence>
<evidence type="ECO:0008006" key="3">
    <source>
        <dbReference type="Google" id="ProtNLM"/>
    </source>
</evidence>
<dbReference type="EMBL" id="SGWQ01000010">
    <property type="protein sequence ID" value="RZS34017.1"/>
    <property type="molecule type" value="Genomic_DNA"/>
</dbReference>
<evidence type="ECO:0000313" key="2">
    <source>
        <dbReference type="Proteomes" id="UP000294257"/>
    </source>
</evidence>
<sequence length="115" mass="13078">MGMDEGAFFVLVHKARALDDPDEQVRRLEELLADPTIAGLDHLAFVVRWNLAAAYAEGSHWGRVFPLVDRLLAEYDRHWLFEPEYERELLDELNLGREAAHRYEQAAAAASAADD</sequence>